<evidence type="ECO:0000256" key="2">
    <source>
        <dbReference type="ARBA" id="ARBA00022428"/>
    </source>
</evidence>
<dbReference type="EMBL" id="JACQWF010000419">
    <property type="protein sequence ID" value="MBI4596628.1"/>
    <property type="molecule type" value="Genomic_DNA"/>
</dbReference>
<dbReference type="PANTHER" id="PTHR37690">
    <property type="entry name" value="CHORISMATE DEHYDRATASE"/>
    <property type="match status" value="1"/>
</dbReference>
<dbReference type="Proteomes" id="UP000772181">
    <property type="component" value="Unassembled WGS sequence"/>
</dbReference>
<dbReference type="CDD" id="cd13634">
    <property type="entry name" value="PBP2_Sco4506"/>
    <property type="match status" value="1"/>
</dbReference>
<comment type="pathway">
    <text evidence="1 4">Quinol/quinone metabolism; menaquinone biosynthesis.</text>
</comment>
<organism evidence="5 6">
    <name type="scientific">Tectimicrobiota bacterium</name>
    <dbReference type="NCBI Taxonomy" id="2528274"/>
    <lineage>
        <taxon>Bacteria</taxon>
        <taxon>Pseudomonadati</taxon>
        <taxon>Nitrospinota/Tectimicrobiota group</taxon>
        <taxon>Candidatus Tectimicrobiota</taxon>
    </lineage>
</organism>
<proteinExistence type="inferred from homology"/>
<dbReference type="Pfam" id="PF02621">
    <property type="entry name" value="VitK2_biosynth"/>
    <property type="match status" value="1"/>
</dbReference>
<protein>
    <recommendedName>
        <fullName evidence="4">Chorismate dehydratase</fullName>
        <ecNumber evidence="4">4.2.1.151</ecNumber>
    </recommendedName>
    <alternativeName>
        <fullName evidence="4">Menaquinone biosynthetic enzyme MqnA</fullName>
    </alternativeName>
</protein>
<dbReference type="PANTHER" id="PTHR37690:SF1">
    <property type="entry name" value="CHORISMATE DEHYDRATASE"/>
    <property type="match status" value="1"/>
</dbReference>
<dbReference type="InterPro" id="IPR030868">
    <property type="entry name" value="MqnA"/>
</dbReference>
<evidence type="ECO:0000313" key="5">
    <source>
        <dbReference type="EMBL" id="MBI4596628.1"/>
    </source>
</evidence>
<evidence type="ECO:0000256" key="3">
    <source>
        <dbReference type="ARBA" id="ARBA00023239"/>
    </source>
</evidence>
<accession>A0A933GMH2</accession>
<dbReference type="Gene3D" id="3.40.190.10">
    <property type="entry name" value="Periplasmic binding protein-like II"/>
    <property type="match status" value="2"/>
</dbReference>
<dbReference type="AlphaFoldDB" id="A0A933GMH2"/>
<gene>
    <name evidence="4" type="primary">mqnA</name>
    <name evidence="5" type="ORF">HY730_09695</name>
</gene>
<sequence>MLRLGPIGFLNTKPIIYGLEKNLIPNDFELIYDVPSVCADKLKNKSIDLALIPSIEYARSGQYFIVPDICISSKGLVNSVLLYSKTEFSNIKTIALDTNSRTSATLIRILMSNVFGIKPIYYQSSPNLQAMLENYDAGLIIGDKALYYQPENLNILDLGESWFRLTGLPFVYAFWAGWPGVIDRKGIKILHQSLDLGLKNIRVIAEEFALQGNGTPKINSDYLMTNIRFKLGPEELEGLKLFYKYAHEFGQIAILPEIKFYDA</sequence>
<dbReference type="SUPFAM" id="SSF53850">
    <property type="entry name" value="Periplasmic binding protein-like II"/>
    <property type="match status" value="1"/>
</dbReference>
<dbReference type="InterPro" id="IPR003773">
    <property type="entry name" value="Menaquinone_biosynth"/>
</dbReference>
<evidence type="ECO:0000256" key="1">
    <source>
        <dbReference type="ARBA" id="ARBA00004863"/>
    </source>
</evidence>
<dbReference type="EC" id="4.2.1.151" evidence="4"/>
<dbReference type="HAMAP" id="MF_00995">
    <property type="entry name" value="MqnA"/>
    <property type="match status" value="1"/>
</dbReference>
<dbReference type="GO" id="GO:0016836">
    <property type="term" value="F:hydro-lyase activity"/>
    <property type="evidence" value="ECO:0007669"/>
    <property type="project" value="UniProtKB-UniRule"/>
</dbReference>
<name>A0A933GMH2_UNCTE</name>
<evidence type="ECO:0000256" key="4">
    <source>
        <dbReference type="HAMAP-Rule" id="MF_00995"/>
    </source>
</evidence>
<keyword evidence="2 4" id="KW-0474">Menaquinone biosynthesis</keyword>
<comment type="catalytic activity">
    <reaction evidence="4">
        <text>chorismate = 3-[(1-carboxyvinyl)-oxy]benzoate + H2O</text>
        <dbReference type="Rhea" id="RHEA:40051"/>
        <dbReference type="ChEBI" id="CHEBI:15377"/>
        <dbReference type="ChEBI" id="CHEBI:29748"/>
        <dbReference type="ChEBI" id="CHEBI:76981"/>
        <dbReference type="EC" id="4.2.1.151"/>
    </reaction>
</comment>
<comment type="caution">
    <text evidence="5">The sequence shown here is derived from an EMBL/GenBank/DDBJ whole genome shotgun (WGS) entry which is preliminary data.</text>
</comment>
<reference evidence="5" key="1">
    <citation type="submission" date="2020-07" db="EMBL/GenBank/DDBJ databases">
        <title>Huge and variable diversity of episymbiotic CPR bacteria and DPANN archaea in groundwater ecosystems.</title>
        <authorList>
            <person name="He C.Y."/>
            <person name="Keren R."/>
            <person name="Whittaker M."/>
            <person name="Farag I.F."/>
            <person name="Doudna J."/>
            <person name="Cate J.H.D."/>
            <person name="Banfield J.F."/>
        </authorList>
    </citation>
    <scope>NUCLEOTIDE SEQUENCE</scope>
    <source>
        <strain evidence="5">NC_groundwater_1482_Ag_S-0.65um_47_24</strain>
    </source>
</reference>
<dbReference type="GO" id="GO:0009234">
    <property type="term" value="P:menaquinone biosynthetic process"/>
    <property type="evidence" value="ECO:0007669"/>
    <property type="project" value="UniProtKB-UniRule"/>
</dbReference>
<comment type="function">
    <text evidence="4">Catalyzes the dehydration of chorismate into 3-[(1-carboxyvinyl)oxy]benzoate, a step in the biosynthesis of menaquinone (MK, vitamin K2).</text>
</comment>
<keyword evidence="3 4" id="KW-0456">Lyase</keyword>
<evidence type="ECO:0000313" key="6">
    <source>
        <dbReference type="Proteomes" id="UP000772181"/>
    </source>
</evidence>
<comment type="similarity">
    <text evidence="4">Belongs to the MqnA/MqnD family. MqnA subfamily.</text>
</comment>